<accession>A0AAW2X7E5</accession>
<evidence type="ECO:0000313" key="1">
    <source>
        <dbReference type="EMBL" id="KAL0448697.1"/>
    </source>
</evidence>
<dbReference type="PANTHER" id="PTHR48475">
    <property type="entry name" value="RIBONUCLEASE H"/>
    <property type="match status" value="1"/>
</dbReference>
<dbReference type="AlphaFoldDB" id="A0AAW2X7E5"/>
<proteinExistence type="predicted"/>
<sequence length="160" mass="18285">MLIFMLSLYSFQVPGHTDSFNLYLYLSDTPQAVSSILIREDGGKKCLFTMSARCSMEQKDGIPHRENGSCTGDHNYETTPLLLSYPIGVRTNLPLKQTLGKPDTSRRLVKWVVEFSEYDIFYLPRTTIKAQALADFIFEMTEIPLEEALEKEVWLLHVDG</sequence>
<reference evidence="1" key="2">
    <citation type="journal article" date="2024" name="Plant">
        <title>Genomic evolution and insights into agronomic trait innovations of Sesamum species.</title>
        <authorList>
            <person name="Miao H."/>
            <person name="Wang L."/>
            <person name="Qu L."/>
            <person name="Liu H."/>
            <person name="Sun Y."/>
            <person name="Le M."/>
            <person name="Wang Q."/>
            <person name="Wei S."/>
            <person name="Zheng Y."/>
            <person name="Lin W."/>
            <person name="Duan Y."/>
            <person name="Cao H."/>
            <person name="Xiong S."/>
            <person name="Wang X."/>
            <person name="Wei L."/>
            <person name="Li C."/>
            <person name="Ma Q."/>
            <person name="Ju M."/>
            <person name="Zhao R."/>
            <person name="Li G."/>
            <person name="Mu C."/>
            <person name="Tian Q."/>
            <person name="Mei H."/>
            <person name="Zhang T."/>
            <person name="Gao T."/>
            <person name="Zhang H."/>
        </authorList>
    </citation>
    <scope>NUCLEOTIDE SEQUENCE</scope>
    <source>
        <strain evidence="1">KEN1</strain>
    </source>
</reference>
<comment type="caution">
    <text evidence="1">The sequence shown here is derived from an EMBL/GenBank/DDBJ whole genome shotgun (WGS) entry which is preliminary data.</text>
</comment>
<gene>
    <name evidence="1" type="ORF">Slati_1426100</name>
</gene>
<organism evidence="1">
    <name type="scientific">Sesamum latifolium</name>
    <dbReference type="NCBI Taxonomy" id="2727402"/>
    <lineage>
        <taxon>Eukaryota</taxon>
        <taxon>Viridiplantae</taxon>
        <taxon>Streptophyta</taxon>
        <taxon>Embryophyta</taxon>
        <taxon>Tracheophyta</taxon>
        <taxon>Spermatophyta</taxon>
        <taxon>Magnoliopsida</taxon>
        <taxon>eudicotyledons</taxon>
        <taxon>Gunneridae</taxon>
        <taxon>Pentapetalae</taxon>
        <taxon>asterids</taxon>
        <taxon>lamiids</taxon>
        <taxon>Lamiales</taxon>
        <taxon>Pedaliaceae</taxon>
        <taxon>Sesamum</taxon>
    </lineage>
</organism>
<name>A0AAW2X7E5_9LAMI</name>
<protein>
    <submittedName>
        <fullName evidence="1">Uncharacterized protein</fullName>
    </submittedName>
</protein>
<dbReference type="EMBL" id="JACGWN010000005">
    <property type="protein sequence ID" value="KAL0448697.1"/>
    <property type="molecule type" value="Genomic_DNA"/>
</dbReference>
<reference evidence="1" key="1">
    <citation type="submission" date="2020-06" db="EMBL/GenBank/DDBJ databases">
        <authorList>
            <person name="Li T."/>
            <person name="Hu X."/>
            <person name="Zhang T."/>
            <person name="Song X."/>
            <person name="Zhang H."/>
            <person name="Dai N."/>
            <person name="Sheng W."/>
            <person name="Hou X."/>
            <person name="Wei L."/>
        </authorList>
    </citation>
    <scope>NUCLEOTIDE SEQUENCE</scope>
    <source>
        <strain evidence="1">KEN1</strain>
        <tissue evidence="1">Leaf</tissue>
    </source>
</reference>
<dbReference type="PANTHER" id="PTHR48475:SF2">
    <property type="entry name" value="RIBONUCLEASE H"/>
    <property type="match status" value="1"/>
</dbReference>